<dbReference type="InterPro" id="IPR004794">
    <property type="entry name" value="Eubact_RibD"/>
</dbReference>
<dbReference type="PANTHER" id="PTHR38011:SF7">
    <property type="entry name" value="2,5-DIAMINO-6-RIBOSYLAMINO-4(3H)-PYRIMIDINONE 5'-PHOSPHATE REDUCTASE"/>
    <property type="match status" value="1"/>
</dbReference>
<dbReference type="EC" id="3.5.4.26" evidence="13"/>
<evidence type="ECO:0000256" key="4">
    <source>
        <dbReference type="ARBA" id="ARBA00005259"/>
    </source>
</evidence>
<comment type="caution">
    <text evidence="18">The sequence shown here is derived from an EMBL/GenBank/DDBJ whole genome shotgun (WGS) entry which is preliminary data.</text>
</comment>
<evidence type="ECO:0000256" key="13">
    <source>
        <dbReference type="PIRNR" id="PIRNR006769"/>
    </source>
</evidence>
<comment type="pathway">
    <text evidence="2 13">Cofactor biosynthesis; riboflavin biosynthesis; 5-amino-6-(D-ribitylamino)uracil from GTP: step 2/4.</text>
</comment>
<dbReference type="Pfam" id="PF00383">
    <property type="entry name" value="dCMP_cyt_deam_1"/>
    <property type="match status" value="1"/>
</dbReference>
<accession>A0A2P5SZH0</accession>
<feature type="binding site" evidence="15">
    <location>
        <position position="300"/>
    </location>
    <ligand>
        <name>substrate</name>
    </ligand>
</feature>
<dbReference type="PANTHER" id="PTHR38011">
    <property type="entry name" value="DIHYDROFOLATE REDUCTASE FAMILY PROTEIN (AFU_ORTHOLOGUE AFUA_8G06820)"/>
    <property type="match status" value="1"/>
</dbReference>
<dbReference type="GO" id="GO:0008270">
    <property type="term" value="F:zinc ion binding"/>
    <property type="evidence" value="ECO:0007669"/>
    <property type="project" value="InterPro"/>
</dbReference>
<dbReference type="PROSITE" id="PS51747">
    <property type="entry name" value="CYT_DCMP_DEAMINASES_2"/>
    <property type="match status" value="1"/>
</dbReference>
<dbReference type="GO" id="GO:0009231">
    <property type="term" value="P:riboflavin biosynthetic process"/>
    <property type="evidence" value="ECO:0007669"/>
    <property type="project" value="UniProtKB-UniPathway"/>
</dbReference>
<dbReference type="GO" id="GO:0008835">
    <property type="term" value="F:diaminohydroxyphosphoribosylaminopyrimidine deaminase activity"/>
    <property type="evidence" value="ECO:0007669"/>
    <property type="project" value="UniProtKB-EC"/>
</dbReference>
<feature type="binding site" evidence="15">
    <location>
        <position position="200"/>
    </location>
    <ligand>
        <name>NADP(+)</name>
        <dbReference type="ChEBI" id="CHEBI:58349"/>
    </ligand>
</feature>
<dbReference type="Gene3D" id="3.40.140.10">
    <property type="entry name" value="Cytidine Deaminase, domain 2"/>
    <property type="match status" value="1"/>
</dbReference>
<dbReference type="AlphaFoldDB" id="A0A2P5SZH0"/>
<dbReference type="EMBL" id="PDKT01000005">
    <property type="protein sequence ID" value="PPI87716.1"/>
    <property type="molecule type" value="Genomic_DNA"/>
</dbReference>
<evidence type="ECO:0000256" key="5">
    <source>
        <dbReference type="ARBA" id="ARBA00007417"/>
    </source>
</evidence>
<keyword evidence="9 13" id="KW-0862">Zinc</keyword>
<keyword evidence="10 13" id="KW-0521">NADP</keyword>
<sequence>MIDKMYMARALKLAKRGGFSTSPNPNVGCVIVLDGNIVGEGWHEKIGENHAEINALNASGNKAKGSTVYVTLEPCSHYGLTPPCCTALINAGVNRVVVGSKDPNPKISGKGLRILHEAGIEVSHGIMMKESKKINCGFFKRMSTGLPWLQFKLAASLDGCIAMRNGESKWITSINARNDVQRYRARNSAIITTSTTVLSDNPSLMVRWSSLEKNNFISSSSKKSLHQPIRVIMDRRNQITPQHKIINQPGKTWLIRQSYDDNVWPDNVIQIILPICNQKINLSQMLLLLGKNQMNNVLVEAGATFFGALIKENLIDELIIYVAPKILGNDSIHLCKIPGLSNLNDAPVFLFTNIKKIGNDIRLTLVPKK</sequence>
<evidence type="ECO:0000256" key="16">
    <source>
        <dbReference type="PIRSR" id="PIRSR006769-3"/>
    </source>
</evidence>
<evidence type="ECO:0000256" key="6">
    <source>
        <dbReference type="ARBA" id="ARBA00022619"/>
    </source>
</evidence>
<dbReference type="Pfam" id="PF01872">
    <property type="entry name" value="RibD_C"/>
    <property type="match status" value="1"/>
</dbReference>
<protein>
    <recommendedName>
        <fullName evidence="13">Riboflavin biosynthesis protein RibD</fullName>
    </recommendedName>
    <domain>
        <recommendedName>
            <fullName evidence="13">Diaminohydroxyphosphoribosylaminopyrimidine deaminase</fullName>
            <shortName evidence="13">DRAP deaminase</shortName>
            <ecNumber evidence="13">3.5.4.26</ecNumber>
        </recommendedName>
        <alternativeName>
            <fullName evidence="13">Riboflavin-specific deaminase</fullName>
        </alternativeName>
    </domain>
    <domain>
        <recommendedName>
            <fullName evidence="13">5-amino-6-(5-phosphoribosylamino)uracil reductase</fullName>
            <ecNumber evidence="13">1.1.1.193</ecNumber>
        </recommendedName>
        <alternativeName>
            <fullName evidence="13">HTP reductase</fullName>
        </alternativeName>
    </domain>
</protein>
<comment type="function">
    <text evidence="1 13">Converts 2,5-diamino-6-(ribosylamino)-4(3h)-pyrimidinone 5'-phosphate into 5-amino-6-(ribosylamino)-2,4(1h,3h)-pyrimidinedione 5'-phosphate.</text>
</comment>
<keyword evidence="6 13" id="KW-0686">Riboflavin biosynthesis</keyword>
<dbReference type="InterPro" id="IPR016192">
    <property type="entry name" value="APOBEC/CMP_deaminase_Zn-bd"/>
</dbReference>
<dbReference type="InterPro" id="IPR011549">
    <property type="entry name" value="RibD_C"/>
</dbReference>
<dbReference type="FunFam" id="3.40.140.10:FF:000025">
    <property type="entry name" value="Riboflavin biosynthesis protein RibD"/>
    <property type="match status" value="1"/>
</dbReference>
<feature type="domain" description="CMP/dCMP-type deaminase" evidence="17">
    <location>
        <begin position="1"/>
        <end position="115"/>
    </location>
</feature>
<organism evidence="18 19">
    <name type="scientific">Candidatus Pantoea edessiphila</name>
    <dbReference type="NCBI Taxonomy" id="2044610"/>
    <lineage>
        <taxon>Bacteria</taxon>
        <taxon>Pseudomonadati</taxon>
        <taxon>Pseudomonadota</taxon>
        <taxon>Gammaproteobacteria</taxon>
        <taxon>Enterobacterales</taxon>
        <taxon>Erwiniaceae</taxon>
        <taxon>Pantoea</taxon>
    </lineage>
</organism>
<dbReference type="EC" id="1.1.1.193" evidence="13"/>
<dbReference type="NCBIfam" id="NF008052">
    <property type="entry name" value="PRK10786.1"/>
    <property type="match status" value="1"/>
</dbReference>
<evidence type="ECO:0000256" key="11">
    <source>
        <dbReference type="ARBA" id="ARBA00023002"/>
    </source>
</evidence>
<evidence type="ECO:0000256" key="12">
    <source>
        <dbReference type="ARBA" id="ARBA00023268"/>
    </source>
</evidence>
<dbReference type="PIRSF" id="PIRSF006769">
    <property type="entry name" value="RibD"/>
    <property type="match status" value="1"/>
</dbReference>
<evidence type="ECO:0000313" key="19">
    <source>
        <dbReference type="Proteomes" id="UP000296153"/>
    </source>
</evidence>
<evidence type="ECO:0000256" key="14">
    <source>
        <dbReference type="PIRSR" id="PIRSR006769-1"/>
    </source>
</evidence>
<reference evidence="18 19" key="1">
    <citation type="journal article" date="2018" name="Genome Biol. Evol.">
        <title>Cladogenesis and Genomic Streamlining in Extracellular Endosymbionts of Tropical Stink Bugs.</title>
        <authorList>
            <person name="Otero-Bravo A."/>
            <person name="Goffredi S."/>
            <person name="Sabree Z.L."/>
        </authorList>
    </citation>
    <scope>NUCLEOTIDE SEQUENCE [LARGE SCALE GENOMIC DNA]</scope>
    <source>
        <strain evidence="18 19">SoEE</strain>
    </source>
</reference>
<evidence type="ECO:0000256" key="1">
    <source>
        <dbReference type="ARBA" id="ARBA00002151"/>
    </source>
</evidence>
<dbReference type="SUPFAM" id="SSF53927">
    <property type="entry name" value="Cytidine deaminase-like"/>
    <property type="match status" value="1"/>
</dbReference>
<feature type="binding site" evidence="16">
    <location>
        <position position="75"/>
    </location>
    <ligand>
        <name>Zn(2+)</name>
        <dbReference type="ChEBI" id="CHEBI:29105"/>
        <note>catalytic</note>
    </ligand>
</feature>
<evidence type="ECO:0000256" key="2">
    <source>
        <dbReference type="ARBA" id="ARBA00004882"/>
    </source>
</evidence>
<dbReference type="GO" id="GO:0008703">
    <property type="term" value="F:5-amino-6-(5-phosphoribosylamino)uracil reductase activity"/>
    <property type="evidence" value="ECO:0007669"/>
    <property type="project" value="UniProtKB-EC"/>
</dbReference>
<dbReference type="OrthoDB" id="9800865at2"/>
<evidence type="ECO:0000259" key="17">
    <source>
        <dbReference type="PROSITE" id="PS51747"/>
    </source>
</evidence>
<keyword evidence="12" id="KW-0511">Multifunctional enzyme</keyword>
<keyword evidence="7 13" id="KW-0479">Metal-binding</keyword>
<evidence type="ECO:0000256" key="7">
    <source>
        <dbReference type="ARBA" id="ARBA00022723"/>
    </source>
</evidence>
<dbReference type="InterPro" id="IPR002734">
    <property type="entry name" value="RibDG_C"/>
</dbReference>
<evidence type="ECO:0000256" key="8">
    <source>
        <dbReference type="ARBA" id="ARBA00022801"/>
    </source>
</evidence>
<comment type="similarity">
    <text evidence="5 13">In the C-terminal section; belongs to the HTP reductase family.</text>
</comment>
<dbReference type="InterPro" id="IPR002125">
    <property type="entry name" value="CMP_dCMP_dom"/>
</dbReference>
<dbReference type="CDD" id="cd01284">
    <property type="entry name" value="Riboflavin_deaminase-reductase"/>
    <property type="match status" value="1"/>
</dbReference>
<dbReference type="RefSeq" id="WP_136131239.1">
    <property type="nucleotide sequence ID" value="NZ_PDKT01000005.1"/>
</dbReference>
<keyword evidence="8 13" id="KW-0378">Hydrolase</keyword>
<dbReference type="SUPFAM" id="SSF53597">
    <property type="entry name" value="Dihydrofolate reductase-like"/>
    <property type="match status" value="1"/>
</dbReference>
<feature type="binding site" evidence="15">
    <location>
        <position position="196"/>
    </location>
    <ligand>
        <name>NADP(+)</name>
        <dbReference type="ChEBI" id="CHEBI:58349"/>
    </ligand>
</feature>
<feature type="binding site" evidence="15">
    <location>
        <begin position="302"/>
        <end position="308"/>
    </location>
    <ligand>
        <name>NADP(+)</name>
        <dbReference type="ChEBI" id="CHEBI:58349"/>
    </ligand>
</feature>
<feature type="binding site" evidence="15">
    <location>
        <position position="168"/>
    </location>
    <ligand>
        <name>substrate</name>
    </ligand>
</feature>
<feature type="binding site" evidence="15">
    <location>
        <position position="184"/>
    </location>
    <ligand>
        <name>substrate</name>
    </ligand>
</feature>
<dbReference type="InterPro" id="IPR016193">
    <property type="entry name" value="Cytidine_deaminase-like"/>
</dbReference>
<gene>
    <name evidence="18" type="primary">ribD</name>
    <name evidence="18" type="ORF">CRV12_03275</name>
</gene>
<feature type="active site" description="Proton donor" evidence="14">
    <location>
        <position position="52"/>
    </location>
</feature>
<dbReference type="Gene3D" id="3.40.430.10">
    <property type="entry name" value="Dihydrofolate Reductase, subunit A"/>
    <property type="match status" value="1"/>
</dbReference>
<dbReference type="UniPathway" id="UPA00275">
    <property type="reaction ID" value="UER00401"/>
</dbReference>
<dbReference type="NCBIfam" id="TIGR00227">
    <property type="entry name" value="ribD_Cterm"/>
    <property type="match status" value="1"/>
</dbReference>
<proteinExistence type="inferred from homology"/>
<comment type="cofactor">
    <cofactor evidence="13 16">
        <name>Zn(2+)</name>
        <dbReference type="ChEBI" id="CHEBI:29105"/>
    </cofactor>
    <text evidence="13 16">Binds 1 zinc ion.</text>
</comment>
<feature type="binding site" evidence="16">
    <location>
        <position position="84"/>
    </location>
    <ligand>
        <name>Zn(2+)</name>
        <dbReference type="ChEBI" id="CHEBI:29105"/>
        <note>catalytic</note>
    </ligand>
</feature>
<dbReference type="NCBIfam" id="TIGR00326">
    <property type="entry name" value="eubact_ribD"/>
    <property type="match status" value="1"/>
</dbReference>
<feature type="binding site" evidence="15">
    <location>
        <position position="170"/>
    </location>
    <ligand>
        <name>NADP(+)</name>
        <dbReference type="ChEBI" id="CHEBI:58349"/>
    </ligand>
</feature>
<comment type="catalytic activity">
    <reaction evidence="13">
        <text>5-amino-6-(5-phospho-D-ribitylamino)uracil + NADP(+) = 5-amino-6-(5-phospho-D-ribosylamino)uracil + NADPH + H(+)</text>
        <dbReference type="Rhea" id="RHEA:17845"/>
        <dbReference type="ChEBI" id="CHEBI:15378"/>
        <dbReference type="ChEBI" id="CHEBI:57783"/>
        <dbReference type="ChEBI" id="CHEBI:58349"/>
        <dbReference type="ChEBI" id="CHEBI:58421"/>
        <dbReference type="ChEBI" id="CHEBI:58453"/>
        <dbReference type="EC" id="1.1.1.193"/>
    </reaction>
</comment>
<evidence type="ECO:0000256" key="10">
    <source>
        <dbReference type="ARBA" id="ARBA00022857"/>
    </source>
</evidence>
<dbReference type="PROSITE" id="PS00903">
    <property type="entry name" value="CYT_DCMP_DEAMINASES_1"/>
    <property type="match status" value="1"/>
</dbReference>
<comment type="similarity">
    <text evidence="4 13">In the N-terminal section; belongs to the cytidine and deoxycytidylate deaminase family.</text>
</comment>
<feature type="binding site" evidence="15">
    <location>
        <position position="207"/>
    </location>
    <ligand>
        <name>substrate</name>
    </ligand>
</feature>
<feature type="binding site" evidence="16">
    <location>
        <position position="50"/>
    </location>
    <ligand>
        <name>Zn(2+)</name>
        <dbReference type="ChEBI" id="CHEBI:29105"/>
        <note>catalytic</note>
    </ligand>
</feature>
<dbReference type="InterPro" id="IPR050765">
    <property type="entry name" value="Riboflavin_Biosynth_HTPR"/>
</dbReference>
<keyword evidence="11 13" id="KW-0560">Oxidoreductase</keyword>
<evidence type="ECO:0000256" key="3">
    <source>
        <dbReference type="ARBA" id="ARBA00004910"/>
    </source>
</evidence>
<evidence type="ECO:0000313" key="18">
    <source>
        <dbReference type="EMBL" id="PPI87716.1"/>
    </source>
</evidence>
<comment type="catalytic activity">
    <reaction evidence="13">
        <text>2,5-diamino-6-hydroxy-4-(5-phosphoribosylamino)-pyrimidine + H2O + H(+) = 5-amino-6-(5-phospho-D-ribosylamino)uracil + NH4(+)</text>
        <dbReference type="Rhea" id="RHEA:21868"/>
        <dbReference type="ChEBI" id="CHEBI:15377"/>
        <dbReference type="ChEBI" id="CHEBI:15378"/>
        <dbReference type="ChEBI" id="CHEBI:28938"/>
        <dbReference type="ChEBI" id="CHEBI:58453"/>
        <dbReference type="ChEBI" id="CHEBI:58614"/>
        <dbReference type="EC" id="3.5.4.26"/>
    </reaction>
</comment>
<evidence type="ECO:0000256" key="15">
    <source>
        <dbReference type="PIRSR" id="PIRSR006769-2"/>
    </source>
</evidence>
<feature type="binding site" evidence="15">
    <location>
        <position position="154"/>
    </location>
    <ligand>
        <name>NADP(+)</name>
        <dbReference type="ChEBI" id="CHEBI:58349"/>
    </ligand>
</feature>
<dbReference type="GO" id="GO:0050661">
    <property type="term" value="F:NADP binding"/>
    <property type="evidence" value="ECO:0007669"/>
    <property type="project" value="InterPro"/>
</dbReference>
<comment type="pathway">
    <text evidence="3 13">Cofactor biosynthesis; riboflavin biosynthesis; 5-amino-6-(D-ribitylamino)uracil from GTP: step 3/4.</text>
</comment>
<dbReference type="Proteomes" id="UP000296153">
    <property type="component" value="Unassembled WGS sequence"/>
</dbReference>
<name>A0A2P5SZH0_9GAMM</name>
<evidence type="ECO:0000256" key="9">
    <source>
        <dbReference type="ARBA" id="ARBA00022833"/>
    </source>
</evidence>
<dbReference type="InterPro" id="IPR024072">
    <property type="entry name" value="DHFR-like_dom_sf"/>
</dbReference>
<feature type="binding site" evidence="15">
    <location>
        <position position="204"/>
    </location>
    <ligand>
        <name>substrate</name>
    </ligand>
</feature>